<organism evidence="1 2">
    <name type="scientific">Branchiostoma lanceolatum</name>
    <name type="common">Common lancelet</name>
    <name type="synonym">Amphioxus lanceolatum</name>
    <dbReference type="NCBI Taxonomy" id="7740"/>
    <lineage>
        <taxon>Eukaryota</taxon>
        <taxon>Metazoa</taxon>
        <taxon>Chordata</taxon>
        <taxon>Cephalochordata</taxon>
        <taxon>Leptocardii</taxon>
        <taxon>Amphioxiformes</taxon>
        <taxon>Branchiostomatidae</taxon>
        <taxon>Branchiostoma</taxon>
    </lineage>
</organism>
<gene>
    <name evidence="1" type="primary">Hypp6306</name>
    <name evidence="1" type="ORF">BLAG_LOCUS4866</name>
</gene>
<reference evidence="1" key="1">
    <citation type="submission" date="2022-01" db="EMBL/GenBank/DDBJ databases">
        <authorList>
            <person name="Braso-Vives M."/>
        </authorList>
    </citation>
    <scope>NUCLEOTIDE SEQUENCE</scope>
</reference>
<evidence type="ECO:0000313" key="2">
    <source>
        <dbReference type="Proteomes" id="UP000838412"/>
    </source>
</evidence>
<protein>
    <submittedName>
        <fullName evidence="1">Hypp6306 protein</fullName>
    </submittedName>
</protein>
<proteinExistence type="predicted"/>
<dbReference type="AlphaFoldDB" id="A0A8J9YSW0"/>
<evidence type="ECO:0000313" key="1">
    <source>
        <dbReference type="EMBL" id="CAH1241096.1"/>
    </source>
</evidence>
<dbReference type="EMBL" id="OV696697">
    <property type="protein sequence ID" value="CAH1241096.1"/>
    <property type="molecule type" value="Genomic_DNA"/>
</dbReference>
<keyword evidence="2" id="KW-1185">Reference proteome</keyword>
<dbReference type="Proteomes" id="UP000838412">
    <property type="component" value="Chromosome 12"/>
</dbReference>
<name>A0A8J9YSW0_BRALA</name>
<sequence>MKYSGAFTYHIARWPAVKWRQDEHIAADLVSSSFFFFFQRLQKGTWFNSSSQLFIIFTTSSSKQHPETWVAGVETGQAMMGGWWKSGEQACGFVVKDRDKWMLVTGATFGTIRPPGATGCGWLSSPA</sequence>
<accession>A0A8J9YSW0</accession>